<reference evidence="3" key="1">
    <citation type="submission" date="2006-09" db="EMBL/GenBank/DDBJ databases">
        <title>Annotation of Plasmodium falciparum Dd2.</title>
        <authorList>
            <consortium name="The Broad Institute Genome Sequencing Platform"/>
            <person name="Volkman S.K."/>
            <person name="Neafsey D.E."/>
            <person name="Dash A.P."/>
            <person name="Chitnis C.E."/>
            <person name="Hartl D.L."/>
            <person name="Young S.K."/>
            <person name="Zeng Q."/>
            <person name="Koehrsen M."/>
            <person name="Alvarado L."/>
            <person name="Berlin A."/>
            <person name="Borenstein D."/>
            <person name="Chapman S.B."/>
            <person name="Chen Z."/>
            <person name="Engels R."/>
            <person name="Freedman E."/>
            <person name="Gellesch M."/>
            <person name="Goldberg J."/>
            <person name="Griggs A."/>
            <person name="Gujja S."/>
            <person name="Heilman E.R."/>
            <person name="Heiman D.I."/>
            <person name="Howarth C."/>
            <person name="Jen D."/>
            <person name="Larson L."/>
            <person name="Mehta T."/>
            <person name="Neiman D."/>
            <person name="Park D."/>
            <person name="Pearson M."/>
            <person name="Roberts A."/>
            <person name="Saif S."/>
            <person name="Shea T."/>
            <person name="Shenoy N."/>
            <person name="Sisk P."/>
            <person name="Stolte C."/>
            <person name="Sykes S."/>
            <person name="Walk T."/>
            <person name="White J."/>
            <person name="Yandava C."/>
            <person name="Haas B."/>
            <person name="Henn M.R."/>
            <person name="Nusbaum C."/>
            <person name="Birren B."/>
        </authorList>
    </citation>
    <scope>NUCLEOTIDE SEQUENCE [LARGE SCALE GENOMIC DNA]</scope>
</reference>
<dbReference type="PANTHER" id="PTHR43393:SF3">
    <property type="entry name" value="LYSINE DECARBOXYLASE-LIKE PROTEIN"/>
    <property type="match status" value="1"/>
</dbReference>
<evidence type="ECO:0000256" key="1">
    <source>
        <dbReference type="SAM" id="Coils"/>
    </source>
</evidence>
<keyword evidence="1" id="KW-0175">Coiled coil</keyword>
<evidence type="ECO:0000313" key="2">
    <source>
        <dbReference type="EMBL" id="KOB87723.1"/>
    </source>
</evidence>
<evidence type="ECO:0000313" key="3">
    <source>
        <dbReference type="Proteomes" id="UP000054282"/>
    </source>
</evidence>
<dbReference type="AlphaFoldDB" id="A0A0L7M4H5"/>
<dbReference type="GO" id="GO:0005829">
    <property type="term" value="C:cytosol"/>
    <property type="evidence" value="ECO:0007669"/>
    <property type="project" value="TreeGrafter"/>
</dbReference>
<protein>
    <submittedName>
        <fullName evidence="2">Uncharacterized protein</fullName>
    </submittedName>
</protein>
<dbReference type="EMBL" id="DS016655">
    <property type="protein sequence ID" value="KOB87723.1"/>
    <property type="molecule type" value="Genomic_DNA"/>
</dbReference>
<dbReference type="KEGG" id="pfd:PFDG_04218"/>
<gene>
    <name evidence="2" type="ORF">PFDG_04218</name>
</gene>
<reference evidence="3" key="2">
    <citation type="submission" date="2006-09" db="EMBL/GenBank/DDBJ databases">
        <title>The genome sequence of Plasmodium falciparum Dd2.</title>
        <authorList>
            <consortium name="The Broad Institute Genome Sequencing Platform"/>
            <person name="Birren B."/>
            <person name="Lander E."/>
            <person name="Galagan J."/>
            <person name="Nusbaum C."/>
            <person name="Devon K."/>
            <person name="Henn M."/>
            <person name="Jaffe D."/>
            <person name="Butler J."/>
            <person name="Alvarez P."/>
            <person name="Gnerre S."/>
            <person name="Grabherr M."/>
            <person name="Kleber M."/>
            <person name="Mauceli E."/>
            <person name="Brockman W."/>
            <person name="MacCallum I.A."/>
            <person name="Rounsley S."/>
            <person name="Young S."/>
            <person name="LaButti K."/>
            <person name="Pushparaj V."/>
            <person name="DeCaprio D."/>
            <person name="Crawford M."/>
            <person name="Koehrsen M."/>
            <person name="Engels R."/>
            <person name="Montgomery P."/>
            <person name="Pearson M."/>
            <person name="Howarth C."/>
            <person name="Larson L."/>
            <person name="Luoma S."/>
            <person name="White J."/>
            <person name="Kodira C."/>
            <person name="Zeng Q."/>
            <person name="O'Leary S."/>
            <person name="Yandava C."/>
            <person name="Alvarado L."/>
            <person name="Wirth D."/>
            <person name="Volkman S."/>
            <person name="Hartl D."/>
        </authorList>
    </citation>
    <scope>NUCLEOTIDE SEQUENCE [LARGE SCALE GENOMIC DNA]</scope>
</reference>
<accession>A0A0L7M4H5</accession>
<sequence length="127" mass="14828">MEKINENNTSDIESDNGEVEVHEIYNKSNFINGRGARLVRILSEFVGVQDALRDEGIFFTVVVFGSSRSLSQEKYESKKRNLGRKLEKFKEQITNNIAIDEEELKECEKLKKEFRKIRKIKMDRGIL</sequence>
<feature type="coiled-coil region" evidence="1">
    <location>
        <begin position="72"/>
        <end position="110"/>
    </location>
</feature>
<dbReference type="Proteomes" id="UP000054282">
    <property type="component" value="Unassembled WGS sequence"/>
</dbReference>
<dbReference type="PANTHER" id="PTHR43393">
    <property type="entry name" value="CYTOKININ RIBOSIDE 5'-MONOPHOSPHATE PHOSPHORIBOHYDROLASE"/>
    <property type="match status" value="1"/>
</dbReference>
<dbReference type="InterPro" id="IPR052341">
    <property type="entry name" value="LOG_family_nucleotidases"/>
</dbReference>
<name>A0A0L7M4H5_PLAF4</name>
<proteinExistence type="predicted"/>
<organism evidence="2 3">
    <name type="scientific">Plasmodium falciparum (isolate Dd2)</name>
    <dbReference type="NCBI Taxonomy" id="57267"/>
    <lineage>
        <taxon>Eukaryota</taxon>
        <taxon>Sar</taxon>
        <taxon>Alveolata</taxon>
        <taxon>Apicomplexa</taxon>
        <taxon>Aconoidasida</taxon>
        <taxon>Haemosporida</taxon>
        <taxon>Plasmodiidae</taxon>
        <taxon>Plasmodium</taxon>
        <taxon>Plasmodium (Laverania)</taxon>
    </lineage>
</organism>